<dbReference type="AlphaFoldDB" id="A0A8D8BDN4"/>
<dbReference type="EMBL" id="HBUE01324997">
    <property type="protein sequence ID" value="CAG6590351.1"/>
    <property type="molecule type" value="Transcribed_RNA"/>
</dbReference>
<dbReference type="EMBL" id="HBUE01063368">
    <property type="protein sequence ID" value="CAG6469645.1"/>
    <property type="molecule type" value="Transcribed_RNA"/>
</dbReference>
<dbReference type="EMBL" id="HBUE01063367">
    <property type="protein sequence ID" value="CAG6469643.1"/>
    <property type="molecule type" value="Transcribed_RNA"/>
</dbReference>
<proteinExistence type="predicted"/>
<dbReference type="EMBL" id="HBUE01063374">
    <property type="protein sequence ID" value="CAG6469655.1"/>
    <property type="molecule type" value="Transcribed_RNA"/>
</dbReference>
<reference evidence="2" key="1">
    <citation type="submission" date="2021-05" db="EMBL/GenBank/DDBJ databases">
        <authorList>
            <person name="Alioto T."/>
            <person name="Alioto T."/>
            <person name="Gomez Garrido J."/>
        </authorList>
    </citation>
    <scope>NUCLEOTIDE SEQUENCE</scope>
</reference>
<evidence type="ECO:0000256" key="1">
    <source>
        <dbReference type="SAM" id="MobiDB-lite"/>
    </source>
</evidence>
<dbReference type="EMBL" id="HBUE01063371">
    <property type="protein sequence ID" value="CAG6469649.1"/>
    <property type="molecule type" value="Transcribed_RNA"/>
</dbReference>
<dbReference type="EMBL" id="HBUE01218427">
    <property type="protein sequence ID" value="CAG6538334.1"/>
    <property type="molecule type" value="Transcribed_RNA"/>
</dbReference>
<sequence length="148" mass="14976">MCLTGGPNHHRAVRRDFPARDGAGDGRCGAGKQCEPAGDRVRQGAQPVEDNGGHCAGDSADGWVQGVLPGLHREFDGLRAELGHVVGVLPSVPGRAAEGVSAVGLASGGAVRGGKFRGFYDYGYHEPAGHCAGPAAGATARLDAGRVP</sequence>
<dbReference type="EMBL" id="HBUE01063370">
    <property type="protein sequence ID" value="CAG6469647.1"/>
    <property type="molecule type" value="Transcribed_RNA"/>
</dbReference>
<dbReference type="EMBL" id="HBUE01218428">
    <property type="protein sequence ID" value="CAG6538336.1"/>
    <property type="molecule type" value="Transcribed_RNA"/>
</dbReference>
<dbReference type="EMBL" id="HBUE01063372">
    <property type="protein sequence ID" value="CAG6469651.1"/>
    <property type="molecule type" value="Transcribed_RNA"/>
</dbReference>
<accession>A0A8D8BDN4</accession>
<dbReference type="EMBL" id="HBUE01063365">
    <property type="protein sequence ID" value="CAG6469639.1"/>
    <property type="molecule type" value="Transcribed_RNA"/>
</dbReference>
<dbReference type="EMBL" id="HBUE01063366">
    <property type="protein sequence ID" value="CAG6469641.1"/>
    <property type="molecule type" value="Transcribed_RNA"/>
</dbReference>
<dbReference type="EMBL" id="HBUE01324996">
    <property type="protein sequence ID" value="CAG6590349.1"/>
    <property type="molecule type" value="Transcribed_RNA"/>
</dbReference>
<dbReference type="EMBL" id="HBUE01063373">
    <property type="protein sequence ID" value="CAG6469653.1"/>
    <property type="molecule type" value="Transcribed_RNA"/>
</dbReference>
<organism evidence="2">
    <name type="scientific">Culex pipiens</name>
    <name type="common">House mosquito</name>
    <dbReference type="NCBI Taxonomy" id="7175"/>
    <lineage>
        <taxon>Eukaryota</taxon>
        <taxon>Metazoa</taxon>
        <taxon>Ecdysozoa</taxon>
        <taxon>Arthropoda</taxon>
        <taxon>Hexapoda</taxon>
        <taxon>Insecta</taxon>
        <taxon>Pterygota</taxon>
        <taxon>Neoptera</taxon>
        <taxon>Endopterygota</taxon>
        <taxon>Diptera</taxon>
        <taxon>Nematocera</taxon>
        <taxon>Culicoidea</taxon>
        <taxon>Culicidae</taxon>
        <taxon>Culicinae</taxon>
        <taxon>Culicini</taxon>
        <taxon>Culex</taxon>
        <taxon>Culex</taxon>
    </lineage>
</organism>
<protein>
    <submittedName>
        <fullName evidence="2">(northern house mosquito) hypothetical protein</fullName>
    </submittedName>
</protein>
<evidence type="ECO:0000313" key="2">
    <source>
        <dbReference type="EMBL" id="CAG6469641.1"/>
    </source>
</evidence>
<feature type="compositionally biased region" description="Basic and acidic residues" evidence="1">
    <location>
        <begin position="14"/>
        <end position="24"/>
    </location>
</feature>
<name>A0A8D8BDN4_CULPI</name>
<feature type="region of interest" description="Disordered" evidence="1">
    <location>
        <begin position="1"/>
        <end position="57"/>
    </location>
</feature>